<dbReference type="SUPFAM" id="SSF63748">
    <property type="entry name" value="Tudor/PWWP/MBT"/>
    <property type="match status" value="3"/>
</dbReference>
<dbReference type="InterPro" id="IPR002999">
    <property type="entry name" value="Tudor"/>
</dbReference>
<evidence type="ECO:0000256" key="3">
    <source>
        <dbReference type="ARBA" id="ARBA00022737"/>
    </source>
</evidence>
<dbReference type="InterPro" id="IPR025605">
    <property type="entry name" value="OST-HTH/LOTUS_dom"/>
</dbReference>
<evidence type="ECO:0000256" key="4">
    <source>
        <dbReference type="ARBA" id="ARBA00022782"/>
    </source>
</evidence>
<gene>
    <name evidence="9" type="ORF">GSTENG00033527001</name>
</gene>
<sequence length="715" mass="80361">SYNVELVRRRMSKLLEKYYSGVWMSKLSELYSNIFSENLHPHALIDIKKWTDICMVSYTLCVFVVQSRYQSPQQGSIVQTGPEIPGPSKGALSPSFGVTPHPTSASSASHVSAEVCERIKEILHRCSHGLWASALPKLYVDTYKMPFPEHILDNLSLLLNICIVEYPLSHDKTKAILYSSPTNKKKEKQCTDQTLPFGLEVSAPVLPPCLVGPSVQYSSVLITDVKSSNAVTIRYVGEKYSDAQEAMEETMSSFYKQRFAQFALCKAVVGQLVAVSEEDGDEVTRAQVVEIISEDKVKVYYLDYGFLVETSRVNMLELRQDFLSLPFQATCVSLADLQAFCSHPSVLSSLNKLVGKILLMETIEPRQENKASVVVLYDTSQEDDININSTCLKALQDHSMNNPLTVKATCQNVCVTNVDPEGIIYCQLPCRGRARLCQLLEETEAIFSSQVGKHGVNLLFGPFSGKVCLAQYKGKWARVEITVTYASKVVEILFIDLGVPMTADVTDLREFPPALLPDFIIIPPQPDQFMDVFVTLVHDPGHFVLQPWLDMHKLAILMGDMILYYTRKWTGSSTICVQKGEVYAAKVGKKWCRVQVKEICDSDSVCVYELDYGKTKVVHRSVFQPLVTDFRQLPFQAVVAQLAGVTRRQWSDEASLLFRKHVEHRALVAKVERVLDVKGHLWECRLLAYLVDTSMEDTDLWIHSLMADVCDEPST</sequence>
<dbReference type="CDD" id="cd09974">
    <property type="entry name" value="LOTUS_3_TDRD7"/>
    <property type="match status" value="1"/>
</dbReference>
<evidence type="ECO:0000256" key="5">
    <source>
        <dbReference type="ARBA" id="ARBA00022871"/>
    </source>
</evidence>
<dbReference type="InterPro" id="IPR037978">
    <property type="entry name" value="TDRD7_LOTUS_3"/>
</dbReference>
<dbReference type="KEGG" id="tng:GSTEN00033527G001"/>
<accession>Q4RJ95</accession>
<feature type="non-terminal residue" evidence="9">
    <location>
        <position position="1"/>
    </location>
</feature>
<dbReference type="SMART" id="SM00333">
    <property type="entry name" value="TUDOR"/>
    <property type="match status" value="3"/>
</dbReference>
<dbReference type="PANTHER" id="PTHR22948">
    <property type="entry name" value="TUDOR DOMAIN CONTAINING PROTEIN"/>
    <property type="match status" value="1"/>
</dbReference>
<dbReference type="Gene3D" id="2.40.50.90">
    <property type="match status" value="2"/>
</dbReference>
<dbReference type="EMBL" id="CAAE01015038">
    <property type="protein sequence ID" value="CAG11537.1"/>
    <property type="molecule type" value="Genomic_DNA"/>
</dbReference>
<reference evidence="9" key="2">
    <citation type="submission" date="2004-02" db="EMBL/GenBank/DDBJ databases">
        <authorList>
            <consortium name="Genoscope"/>
            <consortium name="Whitehead Institute Centre for Genome Research"/>
        </authorList>
    </citation>
    <scope>NUCLEOTIDE SEQUENCE</scope>
</reference>
<dbReference type="GO" id="GO:0003723">
    <property type="term" value="F:RNA binding"/>
    <property type="evidence" value="ECO:0007669"/>
    <property type="project" value="UniProtKB-KW"/>
</dbReference>
<comment type="subcellular location">
    <subcellularLocation>
        <location evidence="1">Cytoplasm</location>
    </subcellularLocation>
</comment>
<keyword evidence="2" id="KW-0963">Cytoplasm</keyword>
<dbReference type="InterPro" id="IPR035437">
    <property type="entry name" value="SNase_OB-fold_sf"/>
</dbReference>
<evidence type="ECO:0000259" key="8">
    <source>
        <dbReference type="PROSITE" id="PS51644"/>
    </source>
</evidence>
<evidence type="ECO:0000313" key="9">
    <source>
        <dbReference type="EMBL" id="CAG11537.1"/>
    </source>
</evidence>
<dbReference type="GO" id="GO:0030719">
    <property type="term" value="P:P granule organization"/>
    <property type="evidence" value="ECO:0007669"/>
    <property type="project" value="TreeGrafter"/>
</dbReference>
<dbReference type="AlphaFoldDB" id="Q4RJ95"/>
<proteinExistence type="predicted"/>
<keyword evidence="6" id="KW-0694">RNA-binding</keyword>
<evidence type="ECO:0000256" key="2">
    <source>
        <dbReference type="ARBA" id="ARBA00022490"/>
    </source>
</evidence>
<reference evidence="9" key="1">
    <citation type="journal article" date="2004" name="Nature">
        <title>Genome duplication in the teleost fish Tetraodon nigroviridis reveals the early vertebrate proto-karyotype.</title>
        <authorList>
            <person name="Jaillon O."/>
            <person name="Aury J.-M."/>
            <person name="Brunet F."/>
            <person name="Petit J.-L."/>
            <person name="Stange-Thomann N."/>
            <person name="Mauceli E."/>
            <person name="Bouneau L."/>
            <person name="Fischer C."/>
            <person name="Ozouf-Costaz C."/>
            <person name="Bernot A."/>
            <person name="Nicaud S."/>
            <person name="Jaffe D."/>
            <person name="Fisher S."/>
            <person name="Lutfalla G."/>
            <person name="Dossat C."/>
            <person name="Segurens B."/>
            <person name="Dasilva C."/>
            <person name="Salanoubat M."/>
            <person name="Levy M."/>
            <person name="Boudet N."/>
            <person name="Castellano S."/>
            <person name="Anthouard V."/>
            <person name="Jubin C."/>
            <person name="Castelli V."/>
            <person name="Katinka M."/>
            <person name="Vacherie B."/>
            <person name="Biemont C."/>
            <person name="Skalli Z."/>
            <person name="Cattolico L."/>
            <person name="Poulain J."/>
            <person name="De Berardinis V."/>
            <person name="Cruaud C."/>
            <person name="Duprat S."/>
            <person name="Brottier P."/>
            <person name="Coutanceau J.-P."/>
            <person name="Gouzy J."/>
            <person name="Parra G."/>
            <person name="Lardier G."/>
            <person name="Chapple C."/>
            <person name="McKernan K.J."/>
            <person name="McEwan P."/>
            <person name="Bosak S."/>
            <person name="Kellis M."/>
            <person name="Volff J.-N."/>
            <person name="Guigo R."/>
            <person name="Zody M.C."/>
            <person name="Mesirov J."/>
            <person name="Lindblad-Toh K."/>
            <person name="Birren B."/>
            <person name="Nusbaum C."/>
            <person name="Kahn D."/>
            <person name="Robinson-Rechavi M."/>
            <person name="Laudet V."/>
            <person name="Schachter V."/>
            <person name="Quetier F."/>
            <person name="Saurin W."/>
            <person name="Scarpelli C."/>
            <person name="Wincker P."/>
            <person name="Lander E.S."/>
            <person name="Weissenbach J."/>
            <person name="Roest Crollius H."/>
        </authorList>
    </citation>
    <scope>NUCLEOTIDE SEQUENCE [LARGE SCALE GENOMIC DNA]</scope>
</reference>
<dbReference type="PROSITE" id="PS51644">
    <property type="entry name" value="HTH_OST"/>
    <property type="match status" value="1"/>
</dbReference>
<dbReference type="PANTHER" id="PTHR22948:SF14">
    <property type="entry name" value="TUDOR DOMAIN-CONTAINING PROTEIN 7"/>
    <property type="match status" value="1"/>
</dbReference>
<dbReference type="GO" id="GO:0043186">
    <property type="term" value="C:P granule"/>
    <property type="evidence" value="ECO:0007669"/>
    <property type="project" value="TreeGrafter"/>
</dbReference>
<protein>
    <submittedName>
        <fullName evidence="9">Chromosome 18 SCAF15038, whole genome shotgun sequence</fullName>
    </submittedName>
</protein>
<feature type="domain" description="Tudor" evidence="7">
    <location>
        <begin position="266"/>
        <end position="325"/>
    </location>
</feature>
<name>Q4RJ95_TETNG</name>
<dbReference type="GO" id="GO:0007283">
    <property type="term" value="P:spermatogenesis"/>
    <property type="evidence" value="ECO:0007669"/>
    <property type="project" value="UniProtKB-KW"/>
</dbReference>
<keyword evidence="3" id="KW-0677">Repeat</keyword>
<dbReference type="Gene3D" id="3.30.420.610">
    <property type="entry name" value="LOTUS domain-like"/>
    <property type="match status" value="2"/>
</dbReference>
<dbReference type="Pfam" id="PF00567">
    <property type="entry name" value="TUDOR"/>
    <property type="match status" value="3"/>
</dbReference>
<dbReference type="GO" id="GO:0034587">
    <property type="term" value="P:piRNA processing"/>
    <property type="evidence" value="ECO:0007669"/>
    <property type="project" value="TreeGrafter"/>
</dbReference>
<dbReference type="OrthoDB" id="10034606at2759"/>
<feature type="non-terminal residue" evidence="9">
    <location>
        <position position="715"/>
    </location>
</feature>
<evidence type="ECO:0000259" key="7">
    <source>
        <dbReference type="PROSITE" id="PS50304"/>
    </source>
</evidence>
<evidence type="ECO:0000256" key="1">
    <source>
        <dbReference type="ARBA" id="ARBA00004496"/>
    </source>
</evidence>
<organism evidence="9">
    <name type="scientific">Tetraodon nigroviridis</name>
    <name type="common">Spotted green pufferfish</name>
    <name type="synonym">Chelonodon nigroviridis</name>
    <dbReference type="NCBI Taxonomy" id="99883"/>
    <lineage>
        <taxon>Eukaryota</taxon>
        <taxon>Metazoa</taxon>
        <taxon>Chordata</taxon>
        <taxon>Craniata</taxon>
        <taxon>Vertebrata</taxon>
        <taxon>Euteleostomi</taxon>
        <taxon>Actinopterygii</taxon>
        <taxon>Neopterygii</taxon>
        <taxon>Teleostei</taxon>
        <taxon>Neoteleostei</taxon>
        <taxon>Acanthomorphata</taxon>
        <taxon>Eupercaria</taxon>
        <taxon>Tetraodontiformes</taxon>
        <taxon>Tetradontoidea</taxon>
        <taxon>Tetraodontidae</taxon>
        <taxon>Tetraodon</taxon>
    </lineage>
</organism>
<evidence type="ECO:0000256" key="6">
    <source>
        <dbReference type="ARBA" id="ARBA00022884"/>
    </source>
</evidence>
<keyword evidence="5" id="KW-0744">Spermatogenesis</keyword>
<feature type="domain" description="HTH OST-type" evidence="8">
    <location>
        <begin position="111"/>
        <end position="181"/>
    </location>
</feature>
<dbReference type="InterPro" id="IPR050621">
    <property type="entry name" value="Tudor_domain_containing"/>
</dbReference>
<dbReference type="Gene3D" id="2.30.30.140">
    <property type="match status" value="3"/>
</dbReference>
<keyword evidence="4" id="KW-0221">Differentiation</keyword>
<dbReference type="InterPro" id="IPR041966">
    <property type="entry name" value="LOTUS-like"/>
</dbReference>
<dbReference type="PROSITE" id="PS50304">
    <property type="entry name" value="TUDOR"/>
    <property type="match status" value="1"/>
</dbReference>